<evidence type="ECO:0000256" key="5">
    <source>
        <dbReference type="SAM" id="Phobius"/>
    </source>
</evidence>
<evidence type="ECO:0000256" key="1">
    <source>
        <dbReference type="ARBA" id="ARBA00004236"/>
    </source>
</evidence>
<dbReference type="OrthoDB" id="183505at2"/>
<keyword evidence="8" id="KW-1185">Reference proteome</keyword>
<evidence type="ECO:0000313" key="8">
    <source>
        <dbReference type="Proteomes" id="UP000078486"/>
    </source>
</evidence>
<dbReference type="GO" id="GO:0005886">
    <property type="term" value="C:plasma membrane"/>
    <property type="evidence" value="ECO:0007669"/>
    <property type="project" value="UniProtKB-SubCell"/>
</dbReference>
<feature type="transmembrane region" description="Helical" evidence="5">
    <location>
        <begin position="12"/>
        <end position="31"/>
    </location>
</feature>
<evidence type="ECO:0000259" key="6">
    <source>
        <dbReference type="Pfam" id="PF13145"/>
    </source>
</evidence>
<protein>
    <recommendedName>
        <fullName evidence="6">PpiC domain-containing protein</fullName>
    </recommendedName>
</protein>
<name>A0A178IES5_9BACT</name>
<dbReference type="STRING" id="1184151.AW736_22810"/>
<dbReference type="AlphaFoldDB" id="A0A178IES5"/>
<comment type="caution">
    <text evidence="7">The sequence shown here is derived from an EMBL/GenBank/DDBJ whole genome shotgun (WGS) entry which is preliminary data.</text>
</comment>
<dbReference type="GO" id="GO:0003755">
    <property type="term" value="F:peptidyl-prolyl cis-trans isomerase activity"/>
    <property type="evidence" value="ECO:0007669"/>
    <property type="project" value="InterPro"/>
</dbReference>
<evidence type="ECO:0000256" key="2">
    <source>
        <dbReference type="ARBA" id="ARBA00022475"/>
    </source>
</evidence>
<feature type="domain" description="PpiC" evidence="6">
    <location>
        <begin position="248"/>
        <end position="409"/>
    </location>
</feature>
<accession>A0A178IES5</accession>
<dbReference type="InterPro" id="IPR052029">
    <property type="entry name" value="PpiD_chaperone"/>
</dbReference>
<organism evidence="7 8">
    <name type="scientific">Termitidicoccus mucosus</name>
    <dbReference type="NCBI Taxonomy" id="1184151"/>
    <lineage>
        <taxon>Bacteria</taxon>
        <taxon>Pseudomonadati</taxon>
        <taxon>Verrucomicrobiota</taxon>
        <taxon>Opitutia</taxon>
        <taxon>Opitutales</taxon>
        <taxon>Opitutaceae</taxon>
        <taxon>Termitidicoccus</taxon>
    </lineage>
</organism>
<reference evidence="7 8" key="1">
    <citation type="submission" date="2016-01" db="EMBL/GenBank/DDBJ databases">
        <title>High potential of lignocellulose degradation of a new Verrucomicrobia species.</title>
        <authorList>
            <person name="Wang Y."/>
            <person name="Shi Y."/>
            <person name="Qiu Z."/>
            <person name="Liu S."/>
            <person name="Yang H."/>
        </authorList>
    </citation>
    <scope>NUCLEOTIDE SEQUENCE [LARGE SCALE GENOMIC DNA]</scope>
    <source>
        <strain evidence="7 8">TSB47</strain>
    </source>
</reference>
<dbReference type="RefSeq" id="WP_068772601.1">
    <property type="nucleotide sequence ID" value="NZ_CP109796.1"/>
</dbReference>
<dbReference type="Pfam" id="PF13145">
    <property type="entry name" value="Rotamase_2"/>
    <property type="match status" value="1"/>
</dbReference>
<dbReference type="PANTHER" id="PTHR47529:SF1">
    <property type="entry name" value="PERIPLASMIC CHAPERONE PPID"/>
    <property type="match status" value="1"/>
</dbReference>
<dbReference type="InterPro" id="IPR000297">
    <property type="entry name" value="PPIase_PpiC"/>
</dbReference>
<keyword evidence="3 5" id="KW-0472">Membrane</keyword>
<keyword evidence="5" id="KW-0812">Transmembrane</keyword>
<evidence type="ECO:0000313" key="7">
    <source>
        <dbReference type="EMBL" id="OAM87526.1"/>
    </source>
</evidence>
<dbReference type="Proteomes" id="UP000078486">
    <property type="component" value="Unassembled WGS sequence"/>
</dbReference>
<proteinExistence type="predicted"/>
<gene>
    <name evidence="7" type="ORF">AW736_22810</name>
</gene>
<keyword evidence="5" id="KW-1133">Transmembrane helix</keyword>
<keyword evidence="4" id="KW-0143">Chaperone</keyword>
<comment type="subcellular location">
    <subcellularLocation>
        <location evidence="1">Cell membrane</location>
    </subcellularLocation>
</comment>
<keyword evidence="2" id="KW-1003">Cell membrane</keyword>
<evidence type="ECO:0000256" key="3">
    <source>
        <dbReference type="ARBA" id="ARBA00023136"/>
    </source>
</evidence>
<evidence type="ECO:0000256" key="4">
    <source>
        <dbReference type="ARBA" id="ARBA00023186"/>
    </source>
</evidence>
<sequence length="559" mass="61439">MISWIQNTFQKHFRVIFAVLLIVIIISFVFVTNASSGLGRADRHMATKPFFDLNLASPVDSERLSRDAALSIELQYGFPANGEMLQRFAYPRYTALYLANQLRIPAPTQSEKVEHIRGLRRFAGQDGQFDAAAYQAFRQSLPAVVQSEIDRVISDDIRIERLHTLLSGPGYVLPADVRQILEEQDTVWTIDIASIDRASFTPAVTPTGADIEDYFKKNTFRYTIAPKVNVSYAEFPLGAAFASVRPATPEQLRAFYDANPARFPQPADAPKAEESTDPKLAADAAYERVRSQVESAYRAEQAMRIAGQAASDFAVALFDSGAKPGTKAFSDLLFDHKATYREVPAFAENDVPVELTGDPRAARQIAAQAFSLGEDRRVSDAIQTERGSIVLFWNSTIPSREPALEEVRDRVAADYTENEKRRLFTDLGQTIRASIESALQSGKAFAQAAESAAGAAGVKVEVSSLADFTRREPPAGLTPQVGTALQSLNQGDVSTMVATTDKGFLVYARTKALPDATETNPRYIETRDQVAAYYGRAAASAYINDLMTKELNRTASVTE</sequence>
<dbReference type="EMBL" id="LRRQ01000170">
    <property type="protein sequence ID" value="OAM87526.1"/>
    <property type="molecule type" value="Genomic_DNA"/>
</dbReference>
<dbReference type="PANTHER" id="PTHR47529">
    <property type="entry name" value="PEPTIDYL-PROLYL CIS-TRANS ISOMERASE D"/>
    <property type="match status" value="1"/>
</dbReference>